<evidence type="ECO:0000313" key="2">
    <source>
        <dbReference type="EMBL" id="HIT50559.1"/>
    </source>
</evidence>
<proteinExistence type="predicted"/>
<gene>
    <name evidence="2" type="ORF">IAD46_05970</name>
</gene>
<keyword evidence="1" id="KW-1133">Transmembrane helix</keyword>
<evidence type="ECO:0000256" key="1">
    <source>
        <dbReference type="SAM" id="Phobius"/>
    </source>
</evidence>
<reference evidence="2" key="1">
    <citation type="submission" date="2020-10" db="EMBL/GenBank/DDBJ databases">
        <authorList>
            <person name="Gilroy R."/>
        </authorList>
    </citation>
    <scope>NUCLEOTIDE SEQUENCE</scope>
    <source>
        <strain evidence="2">ChiW17-6978</strain>
    </source>
</reference>
<dbReference type="Proteomes" id="UP000886758">
    <property type="component" value="Unassembled WGS sequence"/>
</dbReference>
<dbReference type="AlphaFoldDB" id="A0A9D1GRL2"/>
<keyword evidence="1" id="KW-0472">Membrane</keyword>
<reference evidence="2" key="2">
    <citation type="journal article" date="2021" name="PeerJ">
        <title>Extensive microbial diversity within the chicken gut microbiome revealed by metagenomics and culture.</title>
        <authorList>
            <person name="Gilroy R."/>
            <person name="Ravi A."/>
            <person name="Getino M."/>
            <person name="Pursley I."/>
            <person name="Horton D.L."/>
            <person name="Alikhan N.F."/>
            <person name="Baker D."/>
            <person name="Gharbi K."/>
            <person name="Hall N."/>
            <person name="Watson M."/>
            <person name="Adriaenssens E.M."/>
            <person name="Foster-Nyarko E."/>
            <person name="Jarju S."/>
            <person name="Secka A."/>
            <person name="Antonio M."/>
            <person name="Oren A."/>
            <person name="Chaudhuri R.R."/>
            <person name="La Ragione R."/>
            <person name="Hildebrand F."/>
            <person name="Pallen M.J."/>
        </authorList>
    </citation>
    <scope>NUCLEOTIDE SEQUENCE</scope>
    <source>
        <strain evidence="2">ChiW17-6978</strain>
    </source>
</reference>
<dbReference type="EMBL" id="DVLF01000184">
    <property type="protein sequence ID" value="HIT50559.1"/>
    <property type="molecule type" value="Genomic_DNA"/>
</dbReference>
<accession>A0A9D1GRL2</accession>
<feature type="transmembrane region" description="Helical" evidence="1">
    <location>
        <begin position="57"/>
        <end position="76"/>
    </location>
</feature>
<feature type="transmembrane region" description="Helical" evidence="1">
    <location>
        <begin position="6"/>
        <end position="27"/>
    </location>
</feature>
<feature type="transmembrane region" description="Helical" evidence="1">
    <location>
        <begin position="34"/>
        <end position="51"/>
    </location>
</feature>
<comment type="caution">
    <text evidence="2">The sequence shown here is derived from an EMBL/GenBank/DDBJ whole genome shotgun (WGS) entry which is preliminary data.</text>
</comment>
<evidence type="ECO:0000313" key="3">
    <source>
        <dbReference type="Proteomes" id="UP000886758"/>
    </source>
</evidence>
<protein>
    <submittedName>
        <fullName evidence="2">Uncharacterized protein</fullName>
    </submittedName>
</protein>
<sequence length="143" mass="17288">MESLFNVLKVLLCIYLGVFTHLLYQLLFYHQKRFLFLKTLLFFGIIAVLMIHMANKFHILLFHMYLLFYGLGLYLSKRYLASSVLKKNKAFQAFLKPLEKKLFSLLIKLSLPPFYSEIKAKIKTYRYYRKYPYLKPKTIYELF</sequence>
<organism evidence="2 3">
    <name type="scientific">Candidatus Pelethenecus faecipullorum</name>
    <dbReference type="NCBI Taxonomy" id="2840900"/>
    <lineage>
        <taxon>Bacteria</taxon>
        <taxon>Bacillati</taxon>
        <taxon>Mycoplasmatota</taxon>
        <taxon>Mollicutes</taxon>
        <taxon>Candidatus Pelethenecus</taxon>
    </lineage>
</organism>
<name>A0A9D1GRL2_9MOLU</name>
<keyword evidence="1" id="KW-0812">Transmembrane</keyword>